<feature type="compositionally biased region" description="Low complexity" evidence="1">
    <location>
        <begin position="155"/>
        <end position="170"/>
    </location>
</feature>
<reference evidence="2 3" key="1">
    <citation type="submission" date="2024-10" db="EMBL/GenBank/DDBJ databases">
        <title>Updated reference genomes for cyclostephanoid diatoms.</title>
        <authorList>
            <person name="Roberts W.R."/>
            <person name="Alverson A.J."/>
        </authorList>
    </citation>
    <scope>NUCLEOTIDE SEQUENCE [LARGE SCALE GENOMIC DNA]</scope>
    <source>
        <strain evidence="2 3">AJA232-27</strain>
    </source>
</reference>
<feature type="region of interest" description="Disordered" evidence="1">
    <location>
        <begin position="916"/>
        <end position="956"/>
    </location>
</feature>
<evidence type="ECO:0000313" key="3">
    <source>
        <dbReference type="Proteomes" id="UP001530293"/>
    </source>
</evidence>
<feature type="compositionally biased region" description="Basic and acidic residues" evidence="1">
    <location>
        <begin position="440"/>
        <end position="452"/>
    </location>
</feature>
<accession>A0ABD3M369</accession>
<feature type="compositionally biased region" description="Low complexity" evidence="1">
    <location>
        <begin position="916"/>
        <end position="929"/>
    </location>
</feature>
<protein>
    <submittedName>
        <fullName evidence="2">Uncharacterized protein</fullName>
    </submittedName>
</protein>
<feature type="region of interest" description="Disordered" evidence="1">
    <location>
        <begin position="707"/>
        <end position="738"/>
    </location>
</feature>
<feature type="compositionally biased region" description="Low complexity" evidence="1">
    <location>
        <begin position="339"/>
        <end position="364"/>
    </location>
</feature>
<feature type="region of interest" description="Disordered" evidence="1">
    <location>
        <begin position="230"/>
        <end position="423"/>
    </location>
</feature>
<feature type="compositionally biased region" description="Polar residues" evidence="1">
    <location>
        <begin position="365"/>
        <end position="376"/>
    </location>
</feature>
<dbReference type="Proteomes" id="UP001530293">
    <property type="component" value="Unassembled WGS sequence"/>
</dbReference>
<feature type="compositionally biased region" description="Polar residues" evidence="1">
    <location>
        <begin position="1182"/>
        <end position="1198"/>
    </location>
</feature>
<sequence length="1400" mass="149735">MASTTINTSSTGSGSLQQQRSTMPRTLPTRKSKAVAAATSTMTIGDGDNIGIESRQDSKASDTFDNCDGEGGGSGAGTTLTNKLDGEEGERIPTPNDVTTTEELPVAGAPLEPAFVLKDMDTIDHPQYQRRASSPHHQSSQQRHHMRSPSPPPGHGSVISRRGRSRSPVGLTPHHHRAESNSRAPSAVTVQAGVGGQDELSSAALAAGEAAANNLAASYHHHHSTINVNDTGLQHLPASPQGFGRRSPSPVSRFPSLSSQSFEISPQHSMKADGLIGSFDWNVGPTMQQQPQQPNCNSEERGDGRRSPLPMEVPHHSQQHSGGDRQYHDPGSNGIGSDQYYSSYAPSYPYYQPNENNNIRGNNNYHQHPQPATNPSARGRSPSPFRSGVVDPDRHHRHLHEGNDRRGNRRAQSNDPSAGGGRHLIRRNSQQALFPEHHILSSHSKDRNDNRPDQSAASSSSSAPARGREDQPTRKSTRGGSRGSGRLNNTEAHRSSVFRGSPTERGAGQRKRSVGGSLPQELLLALEEDEDTDDAIGPTINSANRDSTNRSAAAGDGPNAARSTASPTNTLVASPSMPAVVDPMQVDDCLLQESLNLNDYEDILAGSLSFRKSYDLGQVFSFMKEGGSGGAHGQLSFNLGFSSESNEEDNDKANRLNNDGRGGQPLYGSQSMGLTPINSFSCDNNRQGSNPGIIPLNSIDGMALREFFSSSPNTTPPQLEGSSLPIGSPQMNGGYEPAQRENAPVVHASTPPSYSHHGPDMRYGPPQVGGHGMISHCTYSNMETPPHGPSLSYHNSGSVQSSMLLSSHNRGRGIISMSFPSKRIKLSTKHTVHPIAMDLSRRLGGDDFVLLRKLAPCFANFRYKILELETSDVGGTTSSAVVTAGASGLHQAQLIIAKRRISSSICAFGGSLPSRMVSPSPSSESDGPSNIHGARHSTNRNESTFKEETPQEREERISYEQSLEGRYVVKNCISWEVELHEVIAPQVVGDGRRGQKKSGVSGKSMTIEKRQIGVFKKGNSPQMSSKYCAPVTPSSPGDNLDGGIPTTPGGLSLGGDDPNSPNLLSPQEKGTKIKYRCKLCGQPKQNHTCSYQSAMVRSIGTMVYPAVNAFVSNEPGRLAPALSEMNNFTSLLSQDASTVVGSHLGNMHSFGVAGSYRHPPHPTQSGGLYAGNLITPDAGHWSPNTPGGLSTMSSIDQNSPGGSTLGTPGGPASNMMSARQHVGGMRRRDHNQSLMSRSLNYSMSMTPSVPPPPPVPHTPSMPPAPAGAIPSDVLFRDTMELKREQFRTVGATSVTVSSDGSSSGNSNDIINSTNAFRYPPIPTPFSQRKELSDALFAMSREVPSLADSCAAILRVARENDDWDQAVAELTTQVLVVIKCEEQDYSLEGLRRHLLMLGIAC</sequence>
<feature type="compositionally biased region" description="Polar residues" evidence="1">
    <location>
        <begin position="708"/>
        <end position="721"/>
    </location>
</feature>
<keyword evidence="3" id="KW-1185">Reference proteome</keyword>
<feature type="region of interest" description="Disordered" evidence="1">
    <location>
        <begin position="440"/>
        <end position="575"/>
    </location>
</feature>
<dbReference type="EMBL" id="JALLBG020000240">
    <property type="protein sequence ID" value="KAL3758112.1"/>
    <property type="molecule type" value="Genomic_DNA"/>
</dbReference>
<name>A0ABD3M369_9STRA</name>
<feature type="compositionally biased region" description="Low complexity" evidence="1">
    <location>
        <begin position="1"/>
        <end position="22"/>
    </location>
</feature>
<gene>
    <name evidence="2" type="ORF">ACHAWU_004193</name>
</gene>
<organism evidence="2 3">
    <name type="scientific">Discostella pseudostelligera</name>
    <dbReference type="NCBI Taxonomy" id="259834"/>
    <lineage>
        <taxon>Eukaryota</taxon>
        <taxon>Sar</taxon>
        <taxon>Stramenopiles</taxon>
        <taxon>Ochrophyta</taxon>
        <taxon>Bacillariophyta</taxon>
        <taxon>Coscinodiscophyceae</taxon>
        <taxon>Thalassiosirophycidae</taxon>
        <taxon>Stephanodiscales</taxon>
        <taxon>Stephanodiscaceae</taxon>
        <taxon>Discostella</taxon>
    </lineage>
</organism>
<comment type="caution">
    <text evidence="2">The sequence shown here is derived from an EMBL/GenBank/DDBJ whole genome shotgun (WGS) entry which is preliminary data.</text>
</comment>
<feature type="compositionally biased region" description="Low complexity" evidence="1">
    <location>
        <begin position="129"/>
        <end position="141"/>
    </location>
</feature>
<feature type="region of interest" description="Disordered" evidence="1">
    <location>
        <begin position="640"/>
        <end position="668"/>
    </location>
</feature>
<feature type="region of interest" description="Disordered" evidence="1">
    <location>
        <begin position="1018"/>
        <end position="1060"/>
    </location>
</feature>
<proteinExistence type="predicted"/>
<feature type="region of interest" description="Disordered" evidence="1">
    <location>
        <begin position="129"/>
        <end position="191"/>
    </location>
</feature>
<evidence type="ECO:0000256" key="1">
    <source>
        <dbReference type="SAM" id="MobiDB-lite"/>
    </source>
</evidence>
<feature type="compositionally biased region" description="Low complexity" evidence="1">
    <location>
        <begin position="243"/>
        <end position="262"/>
    </location>
</feature>
<feature type="region of interest" description="Disordered" evidence="1">
    <location>
        <begin position="1"/>
        <end position="108"/>
    </location>
</feature>
<feature type="compositionally biased region" description="Basic and acidic residues" evidence="1">
    <location>
        <begin position="943"/>
        <end position="956"/>
    </location>
</feature>
<feature type="compositionally biased region" description="Polar residues" evidence="1">
    <location>
        <begin position="561"/>
        <end position="573"/>
    </location>
</feature>
<evidence type="ECO:0000313" key="2">
    <source>
        <dbReference type="EMBL" id="KAL3758112.1"/>
    </source>
</evidence>
<feature type="compositionally biased region" description="Polar residues" evidence="1">
    <location>
        <begin position="539"/>
        <end position="551"/>
    </location>
</feature>
<feature type="region of interest" description="Disordered" evidence="1">
    <location>
        <begin position="1181"/>
        <end position="1211"/>
    </location>
</feature>
<feature type="compositionally biased region" description="Polar residues" evidence="1">
    <location>
        <begin position="285"/>
        <end position="297"/>
    </location>
</feature>